<dbReference type="InterPro" id="IPR013785">
    <property type="entry name" value="Aldolase_TIM"/>
</dbReference>
<feature type="domain" description="Stress-response A/B barrel" evidence="1">
    <location>
        <begin position="297"/>
        <end position="388"/>
    </location>
</feature>
<dbReference type="SMART" id="SM00886">
    <property type="entry name" value="Dabb"/>
    <property type="match status" value="1"/>
</dbReference>
<dbReference type="InterPro" id="IPR013097">
    <property type="entry name" value="Dabb"/>
</dbReference>
<dbReference type="SUPFAM" id="SSF54909">
    <property type="entry name" value="Dimeric alpha+beta barrel"/>
    <property type="match status" value="1"/>
</dbReference>
<dbReference type="GO" id="GO:0016832">
    <property type="term" value="F:aldehyde-lyase activity"/>
    <property type="evidence" value="ECO:0007669"/>
    <property type="project" value="InterPro"/>
</dbReference>
<dbReference type="NCBIfam" id="TIGR00167">
    <property type="entry name" value="cbbA"/>
    <property type="match status" value="1"/>
</dbReference>
<proteinExistence type="predicted"/>
<dbReference type="OrthoDB" id="9803995at2"/>
<dbReference type="Pfam" id="PF01116">
    <property type="entry name" value="F_bP_aldolase"/>
    <property type="match status" value="1"/>
</dbReference>
<dbReference type="PROSITE" id="PS51502">
    <property type="entry name" value="S_R_A_B_BARREL"/>
    <property type="match status" value="1"/>
</dbReference>
<name>A0A5C7ELM6_9PROT</name>
<gene>
    <name evidence="2" type="ORF">FR698_01755</name>
</gene>
<evidence type="ECO:0000259" key="1">
    <source>
        <dbReference type="PROSITE" id="PS51502"/>
    </source>
</evidence>
<dbReference type="GO" id="GO:0008270">
    <property type="term" value="F:zinc ion binding"/>
    <property type="evidence" value="ECO:0007669"/>
    <property type="project" value="InterPro"/>
</dbReference>
<dbReference type="Gene3D" id="3.30.70.100">
    <property type="match status" value="1"/>
</dbReference>
<accession>A0A5C7ELM6</accession>
<dbReference type="EMBL" id="VPFL01000002">
    <property type="protein sequence ID" value="TXF13289.1"/>
    <property type="molecule type" value="Genomic_DNA"/>
</dbReference>
<dbReference type="CDD" id="cd00947">
    <property type="entry name" value="TBP_aldolase_IIB"/>
    <property type="match status" value="1"/>
</dbReference>
<sequence length="392" mass="42634">MPLVHFSDLLSHAYRERYAVGAFDLVGLEFLEAALAGAEATRSPVILSLAESHFEHYDFEVLMPAVVAAAHRATVPVAIHLDHGSGLESVQRAIRLGANAVMVDASHLPFADNVACTREVVEFAHACGVPVEGELGYVAGVEGEDAEKHPGEAIYTSPEEARLFVEQTGVDCLAVSIGTVHGRLRGRPRLDFERLARINSALGIPLVIHGGTGLEDGEFRRLIENGVAKINYYTALSDAAAAAVREAAAQDPKAGYTRLIAGVRRAVQAEVARVNTVFGSAGRAEAALAACRPWREVAHVVVFNPNDLSPEEMEGWIAEGRERLARVPGVRRVDAGQALTPHARYQRVWLVRFASRAVVDTYARHPEHVAYADRRFRPHAADRLTIDFELEP</sequence>
<dbReference type="AlphaFoldDB" id="A0A5C7ELM6"/>
<dbReference type="Proteomes" id="UP000321201">
    <property type="component" value="Unassembled WGS sequence"/>
</dbReference>
<organism evidence="2 3">
    <name type="scientific">Pelomicrobium methylotrophicum</name>
    <dbReference type="NCBI Taxonomy" id="2602750"/>
    <lineage>
        <taxon>Bacteria</taxon>
        <taxon>Pseudomonadati</taxon>
        <taxon>Pseudomonadota</taxon>
        <taxon>Hydrogenophilia</taxon>
        <taxon>Hydrogenophilia incertae sedis</taxon>
        <taxon>Pelomicrobium</taxon>
    </lineage>
</organism>
<evidence type="ECO:0000313" key="3">
    <source>
        <dbReference type="Proteomes" id="UP000321201"/>
    </source>
</evidence>
<dbReference type="RefSeq" id="WP_147798463.1">
    <property type="nucleotide sequence ID" value="NZ_VPFL01000002.1"/>
</dbReference>
<dbReference type="PANTHER" id="PTHR30304">
    <property type="entry name" value="D-TAGATOSE-1,6-BISPHOSPHATE ALDOLASE"/>
    <property type="match status" value="1"/>
</dbReference>
<comment type="caution">
    <text evidence="2">The sequence shown here is derived from an EMBL/GenBank/DDBJ whole genome shotgun (WGS) entry which is preliminary data.</text>
</comment>
<dbReference type="PANTHER" id="PTHR30304:SF0">
    <property type="entry name" value="D-TAGATOSE-1,6-BISPHOSPHATE ALDOLASE SUBUNIT GATY-RELATED"/>
    <property type="match status" value="1"/>
</dbReference>
<dbReference type="Gene3D" id="3.20.20.70">
    <property type="entry name" value="Aldolase class I"/>
    <property type="match status" value="1"/>
</dbReference>
<dbReference type="Pfam" id="PF07876">
    <property type="entry name" value="Dabb"/>
    <property type="match status" value="1"/>
</dbReference>
<dbReference type="FunCoup" id="A0A5C7ELM6">
    <property type="interactions" value="371"/>
</dbReference>
<dbReference type="GO" id="GO:0005975">
    <property type="term" value="P:carbohydrate metabolic process"/>
    <property type="evidence" value="ECO:0007669"/>
    <property type="project" value="InterPro"/>
</dbReference>
<dbReference type="InterPro" id="IPR000771">
    <property type="entry name" value="FBA_II"/>
</dbReference>
<dbReference type="SUPFAM" id="SSF51569">
    <property type="entry name" value="Aldolase"/>
    <property type="match status" value="1"/>
</dbReference>
<dbReference type="InParanoid" id="A0A5C7ELM6"/>
<dbReference type="InterPro" id="IPR050246">
    <property type="entry name" value="Class_II_FBP_aldolase"/>
</dbReference>
<reference evidence="2 3" key="1">
    <citation type="submission" date="2019-08" db="EMBL/GenBank/DDBJ databases">
        <title>Pelomicrobium methylotrophicum gen. nov., sp. nov. a moderately thermophilic, facultatively anaerobic, lithoautotrophic and methylotrophic bacterium isolated from a terrestrial mud volcano.</title>
        <authorList>
            <person name="Slobodkina G.B."/>
            <person name="Merkel A.Y."/>
            <person name="Slobodkin A.I."/>
        </authorList>
    </citation>
    <scope>NUCLEOTIDE SEQUENCE [LARGE SCALE GENOMIC DNA]</scope>
    <source>
        <strain evidence="2 3">SM250</strain>
    </source>
</reference>
<protein>
    <submittedName>
        <fullName evidence="2">Ketose-bisphosphate aldolase</fullName>
    </submittedName>
</protein>
<evidence type="ECO:0000313" key="2">
    <source>
        <dbReference type="EMBL" id="TXF13289.1"/>
    </source>
</evidence>
<keyword evidence="3" id="KW-1185">Reference proteome</keyword>
<dbReference type="InterPro" id="IPR011008">
    <property type="entry name" value="Dimeric_a/b-barrel"/>
</dbReference>